<feature type="chain" id="PRO_5016166407" description="Lipocalin-like domain-containing protein" evidence="1">
    <location>
        <begin position="21"/>
        <end position="304"/>
    </location>
</feature>
<sequence>MNSITRQLALVSLCSSFLVACSSSNAPSSDKAPDNIPGDQQVSTANLSGLWLVKGQVNGQLDGSPEHGSLAGSLQSWNQAIYRIEVNANGYSMSLCAGDYLQQPVQLIEEGGVLRTNGQIIGEVAQNTTITFNSDFAQNLTAETLQSALYDQTDATSANQAALAGLNYTAQASKVRDDMSAPLAAISVNQQQYSANCFSQQGFSFNNAQQDLQVAELVLAQAVAENTEIAVSPMKAELRWSSKSGKIANFAEIIANGEQMLAGNPAIVMPQMAQDVLQYQAQAEFTSNGQFTDALSVEVDLSNL</sequence>
<evidence type="ECO:0008006" key="4">
    <source>
        <dbReference type="Google" id="ProtNLM"/>
    </source>
</evidence>
<dbReference type="PROSITE" id="PS51257">
    <property type="entry name" value="PROKAR_LIPOPROTEIN"/>
    <property type="match status" value="1"/>
</dbReference>
<protein>
    <recommendedName>
        <fullName evidence="4">Lipocalin-like domain-containing protein</fullName>
    </recommendedName>
</protein>
<reference evidence="2 3" key="1">
    <citation type="submission" date="2018-04" db="EMBL/GenBank/DDBJ databases">
        <title>Thalassorhabdus spongiae gen. nov., sp. nov., isolated from a marine sponge in South-West Iceland.</title>
        <authorList>
            <person name="Knobloch S."/>
            <person name="Daussin A."/>
            <person name="Johannsson R."/>
            <person name="Marteinsson V.T."/>
        </authorList>
    </citation>
    <scope>NUCLEOTIDE SEQUENCE [LARGE SCALE GENOMIC DNA]</scope>
    <source>
        <strain evidence="2 3">Hp12</strain>
    </source>
</reference>
<accession>A0A2V1H2F4</accession>
<keyword evidence="3" id="KW-1185">Reference proteome</keyword>
<proteinExistence type="predicted"/>
<gene>
    <name evidence="2" type="ORF">DC094_08295</name>
</gene>
<feature type="signal peptide" evidence="1">
    <location>
        <begin position="1"/>
        <end position="20"/>
    </location>
</feature>
<dbReference type="Proteomes" id="UP000244906">
    <property type="component" value="Unassembled WGS sequence"/>
</dbReference>
<dbReference type="RefSeq" id="WP_116686643.1">
    <property type="nucleotide sequence ID" value="NZ_CAWNYD010000002.1"/>
</dbReference>
<keyword evidence="1" id="KW-0732">Signal</keyword>
<evidence type="ECO:0000256" key="1">
    <source>
        <dbReference type="SAM" id="SignalP"/>
    </source>
</evidence>
<comment type="caution">
    <text evidence="2">The sequence shown here is derived from an EMBL/GenBank/DDBJ whole genome shotgun (WGS) entry which is preliminary data.</text>
</comment>
<organism evidence="2 3">
    <name type="scientific">Pelagibaculum spongiae</name>
    <dbReference type="NCBI Taxonomy" id="2080658"/>
    <lineage>
        <taxon>Bacteria</taxon>
        <taxon>Pseudomonadati</taxon>
        <taxon>Pseudomonadota</taxon>
        <taxon>Gammaproteobacteria</taxon>
        <taxon>Oceanospirillales</taxon>
        <taxon>Pelagibaculum</taxon>
    </lineage>
</organism>
<name>A0A2V1H2F4_9GAMM</name>
<evidence type="ECO:0000313" key="3">
    <source>
        <dbReference type="Proteomes" id="UP000244906"/>
    </source>
</evidence>
<evidence type="ECO:0000313" key="2">
    <source>
        <dbReference type="EMBL" id="PVZ70571.1"/>
    </source>
</evidence>
<dbReference type="EMBL" id="QDDL01000002">
    <property type="protein sequence ID" value="PVZ70571.1"/>
    <property type="molecule type" value="Genomic_DNA"/>
</dbReference>
<dbReference type="AlphaFoldDB" id="A0A2V1H2F4"/>